<dbReference type="InterPro" id="IPR045339">
    <property type="entry name" value="DUF6534"/>
</dbReference>
<evidence type="ECO:0000259" key="3">
    <source>
        <dbReference type="Pfam" id="PF20152"/>
    </source>
</evidence>
<keyword evidence="2" id="KW-0472">Membrane</keyword>
<evidence type="ECO:0000313" key="5">
    <source>
        <dbReference type="Proteomes" id="UP001215598"/>
    </source>
</evidence>
<feature type="region of interest" description="Disordered" evidence="1">
    <location>
        <begin position="288"/>
        <end position="308"/>
    </location>
</feature>
<evidence type="ECO:0000256" key="1">
    <source>
        <dbReference type="SAM" id="MobiDB-lite"/>
    </source>
</evidence>
<reference evidence="4" key="1">
    <citation type="submission" date="2023-03" db="EMBL/GenBank/DDBJ databases">
        <title>Massive genome expansion in bonnet fungi (Mycena s.s.) driven by repeated elements and novel gene families across ecological guilds.</title>
        <authorList>
            <consortium name="Lawrence Berkeley National Laboratory"/>
            <person name="Harder C.B."/>
            <person name="Miyauchi S."/>
            <person name="Viragh M."/>
            <person name="Kuo A."/>
            <person name="Thoen E."/>
            <person name="Andreopoulos B."/>
            <person name="Lu D."/>
            <person name="Skrede I."/>
            <person name="Drula E."/>
            <person name="Henrissat B."/>
            <person name="Morin E."/>
            <person name="Kohler A."/>
            <person name="Barry K."/>
            <person name="LaButti K."/>
            <person name="Morin E."/>
            <person name="Salamov A."/>
            <person name="Lipzen A."/>
            <person name="Mereny Z."/>
            <person name="Hegedus B."/>
            <person name="Baldrian P."/>
            <person name="Stursova M."/>
            <person name="Weitz H."/>
            <person name="Taylor A."/>
            <person name="Grigoriev I.V."/>
            <person name="Nagy L.G."/>
            <person name="Martin F."/>
            <person name="Kauserud H."/>
        </authorList>
    </citation>
    <scope>NUCLEOTIDE SEQUENCE</scope>
    <source>
        <strain evidence="4">CBHHK182m</strain>
    </source>
</reference>
<dbReference type="Pfam" id="PF20152">
    <property type="entry name" value="DUF6534"/>
    <property type="match status" value="1"/>
</dbReference>
<organism evidence="4 5">
    <name type="scientific">Mycena metata</name>
    <dbReference type="NCBI Taxonomy" id="1033252"/>
    <lineage>
        <taxon>Eukaryota</taxon>
        <taxon>Fungi</taxon>
        <taxon>Dikarya</taxon>
        <taxon>Basidiomycota</taxon>
        <taxon>Agaricomycotina</taxon>
        <taxon>Agaricomycetes</taxon>
        <taxon>Agaricomycetidae</taxon>
        <taxon>Agaricales</taxon>
        <taxon>Marasmiineae</taxon>
        <taxon>Mycenaceae</taxon>
        <taxon>Mycena</taxon>
    </lineage>
</organism>
<feature type="transmembrane region" description="Helical" evidence="2">
    <location>
        <begin position="181"/>
        <end position="208"/>
    </location>
</feature>
<sequence>METKVYISRQIRRSPRSLNSMSSSGLLTGEDKREVMSWLGPWLVGGCLDLFLQGILMTQFVNYFSFYKDDKPALRIVVSVLLLLTVLKSIHAFAIIWIQSIVYFGDLQGAILLNYTTWWQSGNPLMVALIGFYVQLFFCWRLWVISKKWYVASPIALLFLFGFLSIVVGTYYITVVNLGQIIVWFACHLSSVFAGDIIMCFTMAYFLLKTKSDVLPQTVGLITALVRLTFQTAAPAALCAMFNLIFSQHNPGGSGIISTAFNMMLPKLYAVSMMWTLNARRTIRVAHSSHPATSNELSGARSRARRTNGNDVELGQIQVVTQTETTVDVRDIFDPTSKGDRDIKISPRNDDDESERYSKS</sequence>
<feature type="region of interest" description="Disordered" evidence="1">
    <location>
        <begin position="330"/>
        <end position="360"/>
    </location>
</feature>
<proteinExistence type="predicted"/>
<dbReference type="PANTHER" id="PTHR40465">
    <property type="entry name" value="CHROMOSOME 1, WHOLE GENOME SHOTGUN SEQUENCE"/>
    <property type="match status" value="1"/>
</dbReference>
<evidence type="ECO:0000256" key="2">
    <source>
        <dbReference type="SAM" id="Phobius"/>
    </source>
</evidence>
<protein>
    <recommendedName>
        <fullName evidence="3">DUF6534 domain-containing protein</fullName>
    </recommendedName>
</protein>
<feature type="transmembrane region" description="Helical" evidence="2">
    <location>
        <begin position="125"/>
        <end position="143"/>
    </location>
</feature>
<comment type="caution">
    <text evidence="4">The sequence shown here is derived from an EMBL/GenBank/DDBJ whole genome shotgun (WGS) entry which is preliminary data.</text>
</comment>
<accession>A0AAD7NYA2</accession>
<feature type="transmembrane region" description="Helical" evidence="2">
    <location>
        <begin position="155"/>
        <end position="175"/>
    </location>
</feature>
<name>A0AAD7NYA2_9AGAR</name>
<dbReference type="PANTHER" id="PTHR40465:SF1">
    <property type="entry name" value="DUF6534 DOMAIN-CONTAINING PROTEIN"/>
    <property type="match status" value="1"/>
</dbReference>
<gene>
    <name evidence="4" type="ORF">B0H16DRAFT_727848</name>
</gene>
<dbReference type="Proteomes" id="UP001215598">
    <property type="component" value="Unassembled WGS sequence"/>
</dbReference>
<evidence type="ECO:0000313" key="4">
    <source>
        <dbReference type="EMBL" id="KAJ7779892.1"/>
    </source>
</evidence>
<feature type="transmembrane region" description="Helical" evidence="2">
    <location>
        <begin position="220"/>
        <end position="246"/>
    </location>
</feature>
<feature type="transmembrane region" description="Helical" evidence="2">
    <location>
        <begin position="252"/>
        <end position="271"/>
    </location>
</feature>
<dbReference type="AlphaFoldDB" id="A0AAD7NYA2"/>
<dbReference type="EMBL" id="JARKIB010000005">
    <property type="protein sequence ID" value="KAJ7779892.1"/>
    <property type="molecule type" value="Genomic_DNA"/>
</dbReference>
<feature type="transmembrane region" description="Helical" evidence="2">
    <location>
        <begin position="76"/>
        <end position="105"/>
    </location>
</feature>
<keyword evidence="2" id="KW-0812">Transmembrane</keyword>
<keyword evidence="5" id="KW-1185">Reference proteome</keyword>
<feature type="domain" description="DUF6534" evidence="3">
    <location>
        <begin position="194"/>
        <end position="281"/>
    </location>
</feature>
<feature type="transmembrane region" description="Helical" evidence="2">
    <location>
        <begin position="42"/>
        <end position="64"/>
    </location>
</feature>
<keyword evidence="2" id="KW-1133">Transmembrane helix</keyword>